<accession>A0A5B6UYC9</accession>
<organism evidence="1 2">
    <name type="scientific">Gossypium australe</name>
    <dbReference type="NCBI Taxonomy" id="47621"/>
    <lineage>
        <taxon>Eukaryota</taxon>
        <taxon>Viridiplantae</taxon>
        <taxon>Streptophyta</taxon>
        <taxon>Embryophyta</taxon>
        <taxon>Tracheophyta</taxon>
        <taxon>Spermatophyta</taxon>
        <taxon>Magnoliopsida</taxon>
        <taxon>eudicotyledons</taxon>
        <taxon>Gunneridae</taxon>
        <taxon>Pentapetalae</taxon>
        <taxon>rosids</taxon>
        <taxon>malvids</taxon>
        <taxon>Malvales</taxon>
        <taxon>Malvaceae</taxon>
        <taxon>Malvoideae</taxon>
        <taxon>Gossypium</taxon>
    </lineage>
</organism>
<name>A0A5B6UYC9_9ROSI</name>
<protein>
    <submittedName>
        <fullName evidence="1">Protein FAR1-RELATED SEQUENCE 5-like</fullName>
    </submittedName>
</protein>
<sequence>MPSQNLMHAVLDPTCLPSVHEWRHSYERRGVLEDALQLKLFPYSLRDRARVSLNALPLGTVAS</sequence>
<evidence type="ECO:0000313" key="2">
    <source>
        <dbReference type="Proteomes" id="UP000325315"/>
    </source>
</evidence>
<dbReference type="Proteomes" id="UP000325315">
    <property type="component" value="Unassembled WGS sequence"/>
</dbReference>
<dbReference type="AlphaFoldDB" id="A0A5B6UYC9"/>
<reference evidence="2" key="1">
    <citation type="journal article" date="2019" name="Plant Biotechnol. J.">
        <title>Genome sequencing of the Australian wild diploid species Gossypium australe highlights disease resistance and delayed gland morphogenesis.</title>
        <authorList>
            <person name="Cai Y."/>
            <person name="Cai X."/>
            <person name="Wang Q."/>
            <person name="Wang P."/>
            <person name="Zhang Y."/>
            <person name="Cai C."/>
            <person name="Xu Y."/>
            <person name="Wang K."/>
            <person name="Zhou Z."/>
            <person name="Wang C."/>
            <person name="Geng S."/>
            <person name="Li B."/>
            <person name="Dong Q."/>
            <person name="Hou Y."/>
            <person name="Wang H."/>
            <person name="Ai P."/>
            <person name="Liu Z."/>
            <person name="Yi F."/>
            <person name="Sun M."/>
            <person name="An G."/>
            <person name="Cheng J."/>
            <person name="Zhang Y."/>
            <person name="Shi Q."/>
            <person name="Xie Y."/>
            <person name="Shi X."/>
            <person name="Chang Y."/>
            <person name="Huang F."/>
            <person name="Chen Y."/>
            <person name="Hong S."/>
            <person name="Mi L."/>
            <person name="Sun Q."/>
            <person name="Zhang L."/>
            <person name="Zhou B."/>
            <person name="Peng R."/>
            <person name="Zhang X."/>
            <person name="Liu F."/>
        </authorList>
    </citation>
    <scope>NUCLEOTIDE SEQUENCE [LARGE SCALE GENOMIC DNA]</scope>
    <source>
        <strain evidence="2">cv. PA1801</strain>
    </source>
</reference>
<keyword evidence="2" id="KW-1185">Reference proteome</keyword>
<proteinExistence type="predicted"/>
<comment type="caution">
    <text evidence="1">The sequence shown here is derived from an EMBL/GenBank/DDBJ whole genome shotgun (WGS) entry which is preliminary data.</text>
</comment>
<evidence type="ECO:0000313" key="1">
    <source>
        <dbReference type="EMBL" id="KAA3461926.1"/>
    </source>
</evidence>
<gene>
    <name evidence="1" type="ORF">EPI10_028459</name>
</gene>
<dbReference type="EMBL" id="SMMG02000009">
    <property type="protein sequence ID" value="KAA3461926.1"/>
    <property type="molecule type" value="Genomic_DNA"/>
</dbReference>